<organism evidence="1 2">
    <name type="scientific">Hibiscus syriacus</name>
    <name type="common">Rose of Sharon</name>
    <dbReference type="NCBI Taxonomy" id="106335"/>
    <lineage>
        <taxon>Eukaryota</taxon>
        <taxon>Viridiplantae</taxon>
        <taxon>Streptophyta</taxon>
        <taxon>Embryophyta</taxon>
        <taxon>Tracheophyta</taxon>
        <taxon>Spermatophyta</taxon>
        <taxon>Magnoliopsida</taxon>
        <taxon>eudicotyledons</taxon>
        <taxon>Gunneridae</taxon>
        <taxon>Pentapetalae</taxon>
        <taxon>rosids</taxon>
        <taxon>malvids</taxon>
        <taxon>Malvales</taxon>
        <taxon>Malvaceae</taxon>
        <taxon>Malvoideae</taxon>
        <taxon>Hibiscus</taxon>
    </lineage>
</organism>
<dbReference type="Proteomes" id="UP000436088">
    <property type="component" value="Unassembled WGS sequence"/>
</dbReference>
<name>A0A6A2XRC3_HIBSY</name>
<sequence length="95" mass="10667">MQLLLSTLRVHIQSTKQQPCPVDLILEWLHKAIISSSRCLYGRKSSEELILGQDHVTIGETSDLHTATELAQYMLYFVALLFFGICGETPKGEFG</sequence>
<keyword evidence="2" id="KW-1185">Reference proteome</keyword>
<dbReference type="GO" id="GO:0006508">
    <property type="term" value="P:proteolysis"/>
    <property type="evidence" value="ECO:0007669"/>
    <property type="project" value="InterPro"/>
</dbReference>
<dbReference type="GO" id="GO:0004176">
    <property type="term" value="F:ATP-dependent peptidase activity"/>
    <property type="evidence" value="ECO:0007669"/>
    <property type="project" value="InterPro"/>
</dbReference>
<evidence type="ECO:0000313" key="1">
    <source>
        <dbReference type="EMBL" id="KAE8678263.1"/>
    </source>
</evidence>
<dbReference type="GO" id="GO:0005524">
    <property type="term" value="F:ATP binding"/>
    <property type="evidence" value="ECO:0007669"/>
    <property type="project" value="InterPro"/>
</dbReference>
<gene>
    <name evidence="1" type="ORF">F3Y22_tig00111427pilonHSYRG00211</name>
</gene>
<dbReference type="Gene3D" id="1.20.58.760">
    <property type="entry name" value="Peptidase M41"/>
    <property type="match status" value="1"/>
</dbReference>
<dbReference type="InterPro" id="IPR037219">
    <property type="entry name" value="Peptidase_M41-like"/>
</dbReference>
<dbReference type="EMBL" id="VEPZ02001337">
    <property type="protein sequence ID" value="KAE8678263.1"/>
    <property type="molecule type" value="Genomic_DNA"/>
</dbReference>
<dbReference type="GO" id="GO:0004222">
    <property type="term" value="F:metalloendopeptidase activity"/>
    <property type="evidence" value="ECO:0007669"/>
    <property type="project" value="InterPro"/>
</dbReference>
<protein>
    <submittedName>
        <fullName evidence="1">Uncharacterized protein</fullName>
    </submittedName>
</protein>
<evidence type="ECO:0000313" key="2">
    <source>
        <dbReference type="Proteomes" id="UP000436088"/>
    </source>
</evidence>
<proteinExistence type="predicted"/>
<dbReference type="SUPFAM" id="SSF140990">
    <property type="entry name" value="FtsH protease domain-like"/>
    <property type="match status" value="1"/>
</dbReference>
<accession>A0A6A2XRC3</accession>
<dbReference type="AlphaFoldDB" id="A0A6A2XRC3"/>
<reference evidence="1" key="1">
    <citation type="submission" date="2019-09" db="EMBL/GenBank/DDBJ databases">
        <title>Draft genome information of white flower Hibiscus syriacus.</title>
        <authorList>
            <person name="Kim Y.-M."/>
        </authorList>
    </citation>
    <scope>NUCLEOTIDE SEQUENCE [LARGE SCALE GENOMIC DNA]</scope>
    <source>
        <strain evidence="1">YM2019G1</strain>
    </source>
</reference>
<comment type="caution">
    <text evidence="1">The sequence shown here is derived from an EMBL/GenBank/DDBJ whole genome shotgun (WGS) entry which is preliminary data.</text>
</comment>